<name>A0A3Z9X641_CAMCO</name>
<reference evidence="5 6" key="1">
    <citation type="submission" date="2018-08" db="EMBL/GenBank/DDBJ databases">
        <authorList>
            <consortium name="NARMS: The National Antimicrobial Resistance Monitoring System"/>
        </authorList>
    </citation>
    <scope>NUCLEOTIDE SEQUENCE [LARGE SCALE GENOMIC DNA]</scope>
    <source>
        <strain evidence="5 6">FSIS11812579</strain>
    </source>
</reference>
<dbReference type="InterPro" id="IPR005119">
    <property type="entry name" value="LysR_subst-bd"/>
</dbReference>
<dbReference type="GO" id="GO:0000976">
    <property type="term" value="F:transcription cis-regulatory region binding"/>
    <property type="evidence" value="ECO:0007669"/>
    <property type="project" value="TreeGrafter"/>
</dbReference>
<keyword evidence="4" id="KW-0804">Transcription</keyword>
<proteinExistence type="inferred from homology"/>
<dbReference type="Pfam" id="PF00126">
    <property type="entry name" value="HTH_1"/>
    <property type="match status" value="1"/>
</dbReference>
<accession>A0A3Z9X641</accession>
<protein>
    <submittedName>
        <fullName evidence="5">LysR family transcriptional regulator</fullName>
    </submittedName>
</protein>
<dbReference type="GO" id="GO:0003700">
    <property type="term" value="F:DNA-binding transcription factor activity"/>
    <property type="evidence" value="ECO:0007669"/>
    <property type="project" value="InterPro"/>
</dbReference>
<keyword evidence="3" id="KW-0238">DNA-binding</keyword>
<dbReference type="PANTHER" id="PTHR30126:SF40">
    <property type="entry name" value="HTH-TYPE TRANSCRIPTIONAL REGULATOR GLTR"/>
    <property type="match status" value="1"/>
</dbReference>
<evidence type="ECO:0000256" key="3">
    <source>
        <dbReference type="ARBA" id="ARBA00023125"/>
    </source>
</evidence>
<dbReference type="Proteomes" id="UP000333665">
    <property type="component" value="Unassembled WGS sequence"/>
</dbReference>
<dbReference type="RefSeq" id="WP_025399003.1">
    <property type="nucleotide sequence ID" value="NZ_CATQIC010000001.1"/>
</dbReference>
<dbReference type="SUPFAM" id="SSF46785">
    <property type="entry name" value="Winged helix' DNA-binding domain"/>
    <property type="match status" value="1"/>
</dbReference>
<evidence type="ECO:0000313" key="6">
    <source>
        <dbReference type="Proteomes" id="UP000333665"/>
    </source>
</evidence>
<dbReference type="Gene3D" id="1.10.10.10">
    <property type="entry name" value="Winged helix-like DNA-binding domain superfamily/Winged helix DNA-binding domain"/>
    <property type="match status" value="1"/>
</dbReference>
<dbReference type="PANTHER" id="PTHR30126">
    <property type="entry name" value="HTH-TYPE TRANSCRIPTIONAL REGULATOR"/>
    <property type="match status" value="1"/>
</dbReference>
<dbReference type="InterPro" id="IPR036390">
    <property type="entry name" value="WH_DNA-bd_sf"/>
</dbReference>
<dbReference type="PROSITE" id="PS50931">
    <property type="entry name" value="HTH_LYSR"/>
    <property type="match status" value="1"/>
</dbReference>
<comment type="similarity">
    <text evidence="1">Belongs to the LysR transcriptional regulatory family.</text>
</comment>
<evidence type="ECO:0000256" key="4">
    <source>
        <dbReference type="ARBA" id="ARBA00023163"/>
    </source>
</evidence>
<comment type="caution">
    <text evidence="5">The sequence shown here is derived from an EMBL/GenBank/DDBJ whole genome shotgun (WGS) entry which is preliminary data.</text>
</comment>
<evidence type="ECO:0000313" key="5">
    <source>
        <dbReference type="EMBL" id="EAL8417394.1"/>
    </source>
</evidence>
<organism evidence="5 6">
    <name type="scientific">Campylobacter coli</name>
    <dbReference type="NCBI Taxonomy" id="195"/>
    <lineage>
        <taxon>Bacteria</taxon>
        <taxon>Pseudomonadati</taxon>
        <taxon>Campylobacterota</taxon>
        <taxon>Epsilonproteobacteria</taxon>
        <taxon>Campylobacterales</taxon>
        <taxon>Campylobacteraceae</taxon>
        <taxon>Campylobacter</taxon>
    </lineage>
</organism>
<dbReference type="EMBL" id="AACRQU010000025">
    <property type="protein sequence ID" value="EAL8417394.1"/>
    <property type="molecule type" value="Genomic_DNA"/>
</dbReference>
<evidence type="ECO:0000256" key="1">
    <source>
        <dbReference type="ARBA" id="ARBA00009437"/>
    </source>
</evidence>
<evidence type="ECO:0000256" key="2">
    <source>
        <dbReference type="ARBA" id="ARBA00023015"/>
    </source>
</evidence>
<dbReference type="InterPro" id="IPR000847">
    <property type="entry name" value="LysR_HTH_N"/>
</dbReference>
<sequence length="293" mass="34108">MKIKDMEIFLDLLNTQSPTNTGNNFSITQPNVSIIIKNLEQDLGGALFERLGKKLLPTPKALYLGKIWLKLVQDYYKSLEELNDENTLLGEIKIAATQSIAEHFLAPILFDFKSEFSNVKIHFQTQNSKECLNLLKNGDIEFAIVEAELNPTLIDHEGLTMQFWKKDELVVASSNKNLSQKEFYIDELLDQKWILRETGSGLRDKFLNEIGDVSKKLKFFLELDKMSAIKELVIQKNAISIFSKKSIEKELKNSILYEVKLKNINLWRNFYILKRKNYNFNRALEKFEKIFKQ</sequence>
<keyword evidence="2" id="KW-0805">Transcription regulation</keyword>
<dbReference type="AlphaFoldDB" id="A0A3Z9X641"/>
<dbReference type="SUPFAM" id="SSF53850">
    <property type="entry name" value="Periplasmic binding protein-like II"/>
    <property type="match status" value="1"/>
</dbReference>
<gene>
    <name evidence="5" type="ORF">DYF97_08515</name>
</gene>
<dbReference type="InterPro" id="IPR036388">
    <property type="entry name" value="WH-like_DNA-bd_sf"/>
</dbReference>
<dbReference type="Pfam" id="PF03466">
    <property type="entry name" value="LysR_substrate"/>
    <property type="match status" value="1"/>
</dbReference>
<dbReference type="Gene3D" id="3.40.190.290">
    <property type="match status" value="1"/>
</dbReference>